<dbReference type="AlphaFoldDB" id="A0A183NDJ3"/>
<sequence>MKSADLPLIPVMTSCSQCIPNGDISPITSSVPLEAHAQIRNSNVKALKNAVKIKRPIACRKNVPSGSRPQIKNITVVPPCKNILHGTVLFY</sequence>
<accession>A0A183NDJ3</accession>
<name>A0A183NDJ3_9TREM</name>
<evidence type="ECO:0000313" key="1">
    <source>
        <dbReference type="EMBL" id="VDO68305.1"/>
    </source>
</evidence>
<gene>
    <name evidence="1" type="ORF">SMTD_LOCUS179</name>
</gene>
<protein>
    <submittedName>
        <fullName evidence="1">Uncharacterized protein</fullName>
    </submittedName>
</protein>
<dbReference type="Proteomes" id="UP000269396">
    <property type="component" value="Unassembled WGS sequence"/>
</dbReference>
<proteinExistence type="predicted"/>
<organism evidence="1 2">
    <name type="scientific">Schistosoma mattheei</name>
    <dbReference type="NCBI Taxonomy" id="31246"/>
    <lineage>
        <taxon>Eukaryota</taxon>
        <taxon>Metazoa</taxon>
        <taxon>Spiralia</taxon>
        <taxon>Lophotrochozoa</taxon>
        <taxon>Platyhelminthes</taxon>
        <taxon>Trematoda</taxon>
        <taxon>Digenea</taxon>
        <taxon>Strigeidida</taxon>
        <taxon>Schistosomatoidea</taxon>
        <taxon>Schistosomatidae</taxon>
        <taxon>Schistosoma</taxon>
    </lineage>
</organism>
<dbReference type="EMBL" id="UZAL01000133">
    <property type="protein sequence ID" value="VDO68305.1"/>
    <property type="molecule type" value="Genomic_DNA"/>
</dbReference>
<reference evidence="1 2" key="1">
    <citation type="submission" date="2018-11" db="EMBL/GenBank/DDBJ databases">
        <authorList>
            <consortium name="Pathogen Informatics"/>
        </authorList>
    </citation>
    <scope>NUCLEOTIDE SEQUENCE [LARGE SCALE GENOMIC DNA]</scope>
    <source>
        <strain>Denwood</strain>
        <strain evidence="2">Zambia</strain>
    </source>
</reference>
<keyword evidence="2" id="KW-1185">Reference proteome</keyword>
<evidence type="ECO:0000313" key="2">
    <source>
        <dbReference type="Proteomes" id="UP000269396"/>
    </source>
</evidence>